<dbReference type="PANTHER" id="PTHR43375:SF1">
    <property type="entry name" value="OROTIDINE 5'-PHOSPHATE DECARBOXYLASE"/>
    <property type="match status" value="1"/>
</dbReference>
<dbReference type="InterPro" id="IPR013785">
    <property type="entry name" value="Aldolase_TIM"/>
</dbReference>
<keyword evidence="5 9" id="KW-0456">Lyase</keyword>
<reference evidence="10" key="1">
    <citation type="journal article" date="2019" name="Int. J. Syst. Evol. Microbiol.">
        <title>The Global Catalogue of Microorganisms (GCM) 10K type strain sequencing project: providing services to taxonomists for standard genome sequencing and annotation.</title>
        <authorList>
            <consortium name="The Broad Institute Genomics Platform"/>
            <consortium name="The Broad Institute Genome Sequencing Center for Infectious Disease"/>
            <person name="Wu L."/>
            <person name="Ma J."/>
        </authorList>
    </citation>
    <scope>NUCLEOTIDE SEQUENCE [LARGE SCALE GENOMIC DNA]</scope>
    <source>
        <strain evidence="10">CCUG 50754</strain>
    </source>
</reference>
<dbReference type="InterPro" id="IPR001754">
    <property type="entry name" value="OMPdeCOase_dom"/>
</dbReference>
<dbReference type="InterPro" id="IPR018089">
    <property type="entry name" value="OMPdecase_AS"/>
</dbReference>
<evidence type="ECO:0000256" key="6">
    <source>
        <dbReference type="ARBA" id="ARBA00049157"/>
    </source>
</evidence>
<evidence type="ECO:0000256" key="1">
    <source>
        <dbReference type="ARBA" id="ARBA00004861"/>
    </source>
</evidence>
<dbReference type="CDD" id="cd04725">
    <property type="entry name" value="OMP_decarboxylase_like"/>
    <property type="match status" value="1"/>
</dbReference>
<dbReference type="EC" id="4.1.1.23" evidence="7"/>
<dbReference type="NCBIfam" id="TIGR02127">
    <property type="entry name" value="pyrF_sub2"/>
    <property type="match status" value="1"/>
</dbReference>
<dbReference type="SMART" id="SM00934">
    <property type="entry name" value="OMPdecase"/>
    <property type="match status" value="1"/>
</dbReference>
<comment type="caution">
    <text evidence="9">The sequence shown here is derived from an EMBL/GenBank/DDBJ whole genome shotgun (WGS) entry which is preliminary data.</text>
</comment>
<organism evidence="9 10">
    <name type="scientific">Microbacterium koreense</name>
    <dbReference type="NCBI Taxonomy" id="323761"/>
    <lineage>
        <taxon>Bacteria</taxon>
        <taxon>Bacillati</taxon>
        <taxon>Actinomycetota</taxon>
        <taxon>Actinomycetes</taxon>
        <taxon>Micrococcales</taxon>
        <taxon>Microbacteriaceae</taxon>
        <taxon>Microbacterium</taxon>
    </lineage>
</organism>
<protein>
    <recommendedName>
        <fullName evidence="7">Orotidine-5'-phosphate decarboxylase</fullName>
        <ecNumber evidence="7">4.1.1.23</ecNumber>
    </recommendedName>
</protein>
<dbReference type="SUPFAM" id="SSF51366">
    <property type="entry name" value="Ribulose-phoshate binding barrel"/>
    <property type="match status" value="1"/>
</dbReference>
<dbReference type="PANTHER" id="PTHR43375">
    <property type="entry name" value="OROTIDINE 5'-PHOSPHATE DECARBOXYLASE"/>
    <property type="match status" value="1"/>
</dbReference>
<keyword evidence="4" id="KW-0665">Pyrimidine biosynthesis</keyword>
<evidence type="ECO:0000256" key="3">
    <source>
        <dbReference type="ARBA" id="ARBA00022793"/>
    </source>
</evidence>
<evidence type="ECO:0000256" key="5">
    <source>
        <dbReference type="ARBA" id="ARBA00023239"/>
    </source>
</evidence>
<dbReference type="Pfam" id="PF00215">
    <property type="entry name" value="OMPdecase"/>
    <property type="match status" value="1"/>
</dbReference>
<evidence type="ECO:0000259" key="8">
    <source>
        <dbReference type="SMART" id="SM00934"/>
    </source>
</evidence>
<sequence length="286" mass="29070">MTTFGGRLRASFDADGPLCVGIDPHESLLDSWGLPATAAGARDFGLRVVDAARGRVGIVKPQVAFFERFGGDGFHALEDVFAAARDAGLILIADAKRGDIGSTMTGYLDAWLTPGSPLEADALTVSPYLGPESLRAAYATAVRHDKGLFVLAATSNPHADVLQAAQTVDVAAADGQTVAARVAVDIDEVNRSAAFGGGLGAIGVVIGATVNRAALHLDDELLARTPILAPGFGAQGAVPAALGSLFGAVAGNVVASESRSILSAGPDGLAARIDERQALYGGNRDA</sequence>
<evidence type="ECO:0000313" key="10">
    <source>
        <dbReference type="Proteomes" id="UP001597042"/>
    </source>
</evidence>
<dbReference type="InterPro" id="IPR011995">
    <property type="entry name" value="OMPdecase_type-2"/>
</dbReference>
<dbReference type="Proteomes" id="UP001597042">
    <property type="component" value="Unassembled WGS sequence"/>
</dbReference>
<keyword evidence="3" id="KW-0210">Decarboxylase</keyword>
<accession>A0ABW2ZT02</accession>
<keyword evidence="10" id="KW-1185">Reference proteome</keyword>
<proteinExistence type="inferred from homology"/>
<gene>
    <name evidence="9" type="primary">pyrF</name>
    <name evidence="9" type="ORF">ACFQZV_09780</name>
</gene>
<dbReference type="EMBL" id="JBHTIM010000001">
    <property type="protein sequence ID" value="MFD0781579.1"/>
    <property type="molecule type" value="Genomic_DNA"/>
</dbReference>
<evidence type="ECO:0000256" key="2">
    <source>
        <dbReference type="ARBA" id="ARBA00008847"/>
    </source>
</evidence>
<dbReference type="InterPro" id="IPR011060">
    <property type="entry name" value="RibuloseP-bd_barrel"/>
</dbReference>
<dbReference type="RefSeq" id="WP_378749022.1">
    <property type="nucleotide sequence ID" value="NZ_JBHSSV010000001.1"/>
</dbReference>
<feature type="domain" description="Orotidine 5'-phosphate decarboxylase" evidence="8">
    <location>
        <begin position="17"/>
        <end position="273"/>
    </location>
</feature>
<comment type="catalytic activity">
    <reaction evidence="6">
        <text>orotidine 5'-phosphate + H(+) = UMP + CO2</text>
        <dbReference type="Rhea" id="RHEA:11596"/>
        <dbReference type="ChEBI" id="CHEBI:15378"/>
        <dbReference type="ChEBI" id="CHEBI:16526"/>
        <dbReference type="ChEBI" id="CHEBI:57538"/>
        <dbReference type="ChEBI" id="CHEBI:57865"/>
        <dbReference type="EC" id="4.1.1.23"/>
    </reaction>
</comment>
<dbReference type="PROSITE" id="PS00156">
    <property type="entry name" value="OMPDECASE"/>
    <property type="match status" value="1"/>
</dbReference>
<evidence type="ECO:0000256" key="7">
    <source>
        <dbReference type="NCBIfam" id="TIGR02127"/>
    </source>
</evidence>
<name>A0ABW2ZT02_9MICO</name>
<comment type="pathway">
    <text evidence="1">Pyrimidine metabolism; UMP biosynthesis via de novo pathway; UMP from orotate: step 2/2.</text>
</comment>
<comment type="similarity">
    <text evidence="2">Belongs to the OMP decarboxylase family. Type 2 subfamily.</text>
</comment>
<dbReference type="GO" id="GO:0004590">
    <property type="term" value="F:orotidine-5'-phosphate decarboxylase activity"/>
    <property type="evidence" value="ECO:0007669"/>
    <property type="project" value="UniProtKB-EC"/>
</dbReference>
<evidence type="ECO:0000313" key="9">
    <source>
        <dbReference type="EMBL" id="MFD0781579.1"/>
    </source>
</evidence>
<evidence type="ECO:0000256" key="4">
    <source>
        <dbReference type="ARBA" id="ARBA00022975"/>
    </source>
</evidence>
<dbReference type="Gene3D" id="3.20.20.70">
    <property type="entry name" value="Aldolase class I"/>
    <property type="match status" value="1"/>
</dbReference>